<keyword evidence="5" id="KW-1185">Reference proteome</keyword>
<dbReference type="OrthoDB" id="345880at2"/>
<evidence type="ECO:0000259" key="3">
    <source>
        <dbReference type="Pfam" id="PF04389"/>
    </source>
</evidence>
<accession>A0A5N6A5C3</accession>
<dbReference type="Gene3D" id="3.40.630.10">
    <property type="entry name" value="Zn peptidases"/>
    <property type="match status" value="2"/>
</dbReference>
<evidence type="ECO:0000313" key="5">
    <source>
        <dbReference type="Proteomes" id="UP000314251"/>
    </source>
</evidence>
<keyword evidence="1" id="KW-0732">Signal</keyword>
<reference evidence="4" key="1">
    <citation type="submission" date="2019-10" db="EMBL/GenBank/DDBJ databases">
        <title>Nonomuraea sp. nov., isolated from Phyllanthus amarus.</title>
        <authorList>
            <person name="Klykleung N."/>
            <person name="Tanasupawat S."/>
        </authorList>
    </citation>
    <scope>NUCLEOTIDE SEQUENCE [LARGE SCALE GENOMIC DNA]</scope>
    <source>
        <strain evidence="4">3MP-10</strain>
    </source>
</reference>
<dbReference type="SUPFAM" id="SSF52025">
    <property type="entry name" value="PA domain"/>
    <property type="match status" value="1"/>
</dbReference>
<dbReference type="Proteomes" id="UP000314251">
    <property type="component" value="Unassembled WGS sequence"/>
</dbReference>
<protein>
    <submittedName>
        <fullName evidence="4">M20/M25/M40 family metallo-hydrolase</fullName>
    </submittedName>
</protein>
<dbReference type="PANTHER" id="PTHR12147:SF26">
    <property type="entry name" value="PEPTIDASE M28 DOMAIN-CONTAINING PROTEIN"/>
    <property type="match status" value="1"/>
</dbReference>
<dbReference type="GO" id="GO:0006508">
    <property type="term" value="P:proteolysis"/>
    <property type="evidence" value="ECO:0007669"/>
    <property type="project" value="InterPro"/>
</dbReference>
<gene>
    <name evidence="4" type="ORF">FH607_019325</name>
</gene>
<name>A0A5N6A5C3_9ACTN</name>
<comment type="caution">
    <text evidence="4">The sequence shown here is derived from an EMBL/GenBank/DDBJ whole genome shotgun (WGS) entry which is preliminary data.</text>
</comment>
<dbReference type="InterPro" id="IPR003137">
    <property type="entry name" value="PA_domain"/>
</dbReference>
<dbReference type="InterPro" id="IPR045175">
    <property type="entry name" value="M28_fam"/>
</dbReference>
<evidence type="ECO:0000259" key="2">
    <source>
        <dbReference type="Pfam" id="PF02225"/>
    </source>
</evidence>
<dbReference type="EMBL" id="VDLY02000012">
    <property type="protein sequence ID" value="KAB8163442.1"/>
    <property type="molecule type" value="Genomic_DNA"/>
</dbReference>
<feature type="domain" description="Peptidase M28" evidence="3">
    <location>
        <begin position="254"/>
        <end position="468"/>
    </location>
</feature>
<feature type="signal peptide" evidence="1">
    <location>
        <begin position="1"/>
        <end position="20"/>
    </location>
</feature>
<organism evidence="4 5">
    <name type="scientific">Streptomyces mimosae</name>
    <dbReference type="NCBI Taxonomy" id="2586635"/>
    <lineage>
        <taxon>Bacteria</taxon>
        <taxon>Bacillati</taxon>
        <taxon>Actinomycetota</taxon>
        <taxon>Actinomycetes</taxon>
        <taxon>Kitasatosporales</taxon>
        <taxon>Streptomycetaceae</taxon>
        <taxon>Streptomyces</taxon>
    </lineage>
</organism>
<dbReference type="InterPro" id="IPR046450">
    <property type="entry name" value="PA_dom_sf"/>
</dbReference>
<dbReference type="Gene3D" id="3.50.30.30">
    <property type="match status" value="1"/>
</dbReference>
<dbReference type="SUPFAM" id="SSF53187">
    <property type="entry name" value="Zn-dependent exopeptidases"/>
    <property type="match status" value="1"/>
</dbReference>
<dbReference type="AlphaFoldDB" id="A0A5N6A5C3"/>
<dbReference type="Pfam" id="PF04389">
    <property type="entry name" value="Peptidase_M28"/>
    <property type="match status" value="1"/>
</dbReference>
<dbReference type="PANTHER" id="PTHR12147">
    <property type="entry name" value="METALLOPEPTIDASE M28 FAMILY MEMBER"/>
    <property type="match status" value="1"/>
</dbReference>
<dbReference type="InterPro" id="IPR007484">
    <property type="entry name" value="Peptidase_M28"/>
</dbReference>
<feature type="chain" id="PRO_5039125514" evidence="1">
    <location>
        <begin position="21"/>
        <end position="487"/>
    </location>
</feature>
<dbReference type="RefSeq" id="WP_139670245.1">
    <property type="nucleotide sequence ID" value="NZ_VDLY02000012.1"/>
</dbReference>
<proteinExistence type="predicted"/>
<evidence type="ECO:0000313" key="4">
    <source>
        <dbReference type="EMBL" id="KAB8163442.1"/>
    </source>
</evidence>
<evidence type="ECO:0000256" key="1">
    <source>
        <dbReference type="SAM" id="SignalP"/>
    </source>
</evidence>
<dbReference type="GO" id="GO:0008235">
    <property type="term" value="F:metalloexopeptidase activity"/>
    <property type="evidence" value="ECO:0007669"/>
    <property type="project" value="InterPro"/>
</dbReference>
<sequence length="487" mass="49538">MIAFVATAAALALVVAPAPLGPAPNAAERGARLADRMVADLTADDALRHLDAFQAIADASGGHRAAGTPGHDRSARYAARVLAGAGLTVTFERFTFPYREALAESLALLPAEDGGAERAIPVHAMSYTGNTEAGGLTAPLVEVTAHGTGGAGCAAEDFAGRELAGRIALVERGDCTFAAKQANAAAAGAAAVLVYNSEPGELTGTLGDPDPAALPTGGIAREDGLALAAALAERAAPTVRLDLRELVEERETANVIAETPGGDPASTVVVGAHLDSVPDGPGINDNASGAAGVLAAALALDAAGGTEEAADPPHRVRFALWSAEELGLRGARHHVDQLSPAEREAIGLYLNFDMIGSPNHGLYVYDGADLDPRSAAVTEDLSRLLDGGAGTARPVPFDGRSDYAPFLDAGIPVGGTFAGAEGRMTEEEAALWGGTAGEPHDPCYHRACDTVANIDRAGLAAHTRALAGAVGRYAWHLPDRADPPDQP</sequence>
<feature type="domain" description="PA" evidence="2">
    <location>
        <begin position="137"/>
        <end position="227"/>
    </location>
</feature>
<dbReference type="Pfam" id="PF02225">
    <property type="entry name" value="PA"/>
    <property type="match status" value="1"/>
</dbReference>